<proteinExistence type="predicted"/>
<dbReference type="AlphaFoldDB" id="M3FVL0"/>
<evidence type="ECO:0008006" key="3">
    <source>
        <dbReference type="Google" id="ProtNLM"/>
    </source>
</evidence>
<sequence>MVMSLGLESASREDLLAVVGLLQQQNEQLTAANERLTAGVAEFERRLGRDSGNCSMKSSRQRDGCGV</sequence>
<dbReference type="EMBL" id="KB405058">
    <property type="protein sequence ID" value="EMF57035.1"/>
    <property type="molecule type" value="Genomic_DNA"/>
</dbReference>
<protein>
    <recommendedName>
        <fullName evidence="3">Transposase</fullName>
    </recommendedName>
</protein>
<reference evidence="2" key="1">
    <citation type="journal article" date="2013" name="Genome Announc.">
        <title>Draft Genome Sequence of Streptomyces bottropensis ATCC 25435, a Bottromycin-Producing Actinomycete.</title>
        <authorList>
            <person name="Zhang H."/>
            <person name="Zhou W."/>
            <person name="Zhuang Y."/>
            <person name="Liang X."/>
            <person name="Liu T."/>
        </authorList>
    </citation>
    <scope>NUCLEOTIDE SEQUENCE [LARGE SCALE GENOMIC DNA]</scope>
    <source>
        <strain evidence="2">ATCC 25435</strain>
    </source>
</reference>
<accession>M3FVL0</accession>
<name>M3FVL0_9ACTN</name>
<evidence type="ECO:0000313" key="2">
    <source>
        <dbReference type="Proteomes" id="UP000030760"/>
    </source>
</evidence>
<evidence type="ECO:0000313" key="1">
    <source>
        <dbReference type="EMBL" id="EMF57035.1"/>
    </source>
</evidence>
<dbReference type="Proteomes" id="UP000030760">
    <property type="component" value="Unassembled WGS sequence"/>
</dbReference>
<gene>
    <name evidence="1" type="ORF">SBD_1571</name>
</gene>
<organism evidence="1 2">
    <name type="scientific">Streptomyces bottropensis ATCC 25435</name>
    <dbReference type="NCBI Taxonomy" id="1054862"/>
    <lineage>
        <taxon>Bacteria</taxon>
        <taxon>Bacillati</taxon>
        <taxon>Actinomycetota</taxon>
        <taxon>Actinomycetes</taxon>
        <taxon>Kitasatosporales</taxon>
        <taxon>Streptomycetaceae</taxon>
        <taxon>Streptomyces</taxon>
    </lineage>
</organism>